<sequence>MKNPNAEVVELAIISLKGKTLYNGRFRPLYEIPSHVVDIHGITNEAVKKSPTFKNEYKIIQKILHGKIVVAYNSKFDQKIIANTCKIHEIPVLDNLSWECAMWAYKGYLESPQFLKLPHGKHDALTDCKATLNMIKKMAKGESA</sequence>
<keyword evidence="2" id="KW-0378">Hydrolase</keyword>
<dbReference type="InterPro" id="IPR036397">
    <property type="entry name" value="RNaseH_sf"/>
</dbReference>
<dbReference type="PANTHER" id="PTHR30231:SF4">
    <property type="entry name" value="PROTEIN NEN2"/>
    <property type="match status" value="1"/>
</dbReference>
<protein>
    <submittedName>
        <fullName evidence="5">Putative exonuclease</fullName>
    </submittedName>
</protein>
<keyword evidence="3 5" id="KW-0269">Exonuclease</keyword>
<dbReference type="AlphaFoldDB" id="A0A139BRC5"/>
<dbReference type="GO" id="GO:0003676">
    <property type="term" value="F:nucleic acid binding"/>
    <property type="evidence" value="ECO:0007669"/>
    <property type="project" value="InterPro"/>
</dbReference>
<evidence type="ECO:0000256" key="3">
    <source>
        <dbReference type="ARBA" id="ARBA00022839"/>
    </source>
</evidence>
<dbReference type="EMBL" id="LSLI01000070">
    <property type="protein sequence ID" value="KXS31529.1"/>
    <property type="molecule type" value="Genomic_DNA"/>
</dbReference>
<organism evidence="5 6">
    <name type="scientific">Candidatus Gallionella acididurans</name>
    <dbReference type="NCBI Taxonomy" id="1796491"/>
    <lineage>
        <taxon>Bacteria</taxon>
        <taxon>Pseudomonadati</taxon>
        <taxon>Pseudomonadota</taxon>
        <taxon>Betaproteobacteria</taxon>
        <taxon>Nitrosomonadales</taxon>
        <taxon>Gallionellaceae</taxon>
        <taxon>Gallionella</taxon>
    </lineage>
</organism>
<proteinExistence type="predicted"/>
<dbReference type="SUPFAM" id="SSF53098">
    <property type="entry name" value="Ribonuclease H-like"/>
    <property type="match status" value="1"/>
</dbReference>
<gene>
    <name evidence="5" type="ORF">AWT59_2360</name>
</gene>
<dbReference type="Pfam" id="PF00929">
    <property type="entry name" value="RNase_T"/>
    <property type="match status" value="1"/>
</dbReference>
<dbReference type="SMART" id="SM00479">
    <property type="entry name" value="EXOIII"/>
    <property type="match status" value="1"/>
</dbReference>
<dbReference type="InterPro" id="IPR013520">
    <property type="entry name" value="Ribonucl_H"/>
</dbReference>
<evidence type="ECO:0000313" key="6">
    <source>
        <dbReference type="Proteomes" id="UP000070578"/>
    </source>
</evidence>
<dbReference type="GO" id="GO:0006259">
    <property type="term" value="P:DNA metabolic process"/>
    <property type="evidence" value="ECO:0007669"/>
    <property type="project" value="UniProtKB-ARBA"/>
</dbReference>
<dbReference type="CDD" id="cd06127">
    <property type="entry name" value="DEDDh"/>
    <property type="match status" value="1"/>
</dbReference>
<evidence type="ECO:0000313" key="5">
    <source>
        <dbReference type="EMBL" id="KXS31529.1"/>
    </source>
</evidence>
<dbReference type="GO" id="GO:0008408">
    <property type="term" value="F:3'-5' exonuclease activity"/>
    <property type="evidence" value="ECO:0007669"/>
    <property type="project" value="TreeGrafter"/>
</dbReference>
<dbReference type="Gene3D" id="3.30.420.10">
    <property type="entry name" value="Ribonuclease H-like superfamily/Ribonuclease H"/>
    <property type="match status" value="1"/>
</dbReference>
<accession>A0A139BRC5</accession>
<dbReference type="InterPro" id="IPR012337">
    <property type="entry name" value="RNaseH-like_sf"/>
</dbReference>
<comment type="caution">
    <text evidence="5">The sequence shown here is derived from an EMBL/GenBank/DDBJ whole genome shotgun (WGS) entry which is preliminary data.</text>
</comment>
<reference evidence="5 6" key="1">
    <citation type="submission" date="2016-02" db="EMBL/GenBank/DDBJ databases">
        <authorList>
            <person name="Wen L."/>
            <person name="He K."/>
            <person name="Yang H."/>
        </authorList>
    </citation>
    <scope>NUCLEOTIDE SEQUENCE [LARGE SCALE GENOMIC DNA]</scope>
    <source>
        <strain evidence="5">ShG14-8</strain>
    </source>
</reference>
<evidence type="ECO:0000256" key="1">
    <source>
        <dbReference type="ARBA" id="ARBA00022722"/>
    </source>
</evidence>
<keyword evidence="1" id="KW-0540">Nuclease</keyword>
<feature type="domain" description="Exonuclease" evidence="4">
    <location>
        <begin position="1"/>
        <end position="144"/>
    </location>
</feature>
<reference evidence="5 6" key="2">
    <citation type="submission" date="2016-03" db="EMBL/GenBank/DDBJ databases">
        <title>New uncultured bacterium of the family Gallionellaceae from acid mine drainage: description and reconstruction of genome based on metagenomic analysis of microbial community.</title>
        <authorList>
            <person name="Kadnikov V."/>
            <person name="Ivasenko D."/>
            <person name="Beletsky A."/>
            <person name="Mardanov A."/>
            <person name="Danilova E."/>
            <person name="Pimenov N."/>
            <person name="Karnachuk O."/>
            <person name="Ravin N."/>
        </authorList>
    </citation>
    <scope>NUCLEOTIDE SEQUENCE [LARGE SCALE GENOMIC DNA]</scope>
    <source>
        <strain evidence="5">ShG14-8</strain>
    </source>
</reference>
<evidence type="ECO:0000256" key="2">
    <source>
        <dbReference type="ARBA" id="ARBA00022801"/>
    </source>
</evidence>
<name>A0A139BRC5_9PROT</name>
<dbReference type="PANTHER" id="PTHR30231">
    <property type="entry name" value="DNA POLYMERASE III SUBUNIT EPSILON"/>
    <property type="match status" value="1"/>
</dbReference>
<evidence type="ECO:0000259" key="4">
    <source>
        <dbReference type="SMART" id="SM00479"/>
    </source>
</evidence>
<dbReference type="Proteomes" id="UP000070578">
    <property type="component" value="Unassembled WGS sequence"/>
</dbReference>